<evidence type="ECO:0000313" key="1">
    <source>
        <dbReference type="EMBL" id="KZV78235.1"/>
    </source>
</evidence>
<sequence>MSSGTVRRVVSPARTLHRRRCTSSMLRCPRIRCQSFQVRTLHNGSAREDVAVAVNKFTIVALSAEGVTAVRESREGDEIVRCIRDCACAVYANRRVR</sequence>
<gene>
    <name evidence="1" type="ORF">EXIGLDRAFT_55423</name>
</gene>
<organism evidence="1 2">
    <name type="scientific">Exidia glandulosa HHB12029</name>
    <dbReference type="NCBI Taxonomy" id="1314781"/>
    <lineage>
        <taxon>Eukaryota</taxon>
        <taxon>Fungi</taxon>
        <taxon>Dikarya</taxon>
        <taxon>Basidiomycota</taxon>
        <taxon>Agaricomycotina</taxon>
        <taxon>Agaricomycetes</taxon>
        <taxon>Auriculariales</taxon>
        <taxon>Exidiaceae</taxon>
        <taxon>Exidia</taxon>
    </lineage>
</organism>
<evidence type="ECO:0000313" key="2">
    <source>
        <dbReference type="Proteomes" id="UP000077266"/>
    </source>
</evidence>
<reference evidence="1 2" key="1">
    <citation type="journal article" date="2016" name="Mol. Biol. Evol.">
        <title>Comparative Genomics of Early-Diverging Mushroom-Forming Fungi Provides Insights into the Origins of Lignocellulose Decay Capabilities.</title>
        <authorList>
            <person name="Nagy L.G."/>
            <person name="Riley R."/>
            <person name="Tritt A."/>
            <person name="Adam C."/>
            <person name="Daum C."/>
            <person name="Floudas D."/>
            <person name="Sun H."/>
            <person name="Yadav J.S."/>
            <person name="Pangilinan J."/>
            <person name="Larsson K.H."/>
            <person name="Matsuura K."/>
            <person name="Barry K."/>
            <person name="Labutti K."/>
            <person name="Kuo R."/>
            <person name="Ohm R.A."/>
            <person name="Bhattacharya S.S."/>
            <person name="Shirouzu T."/>
            <person name="Yoshinaga Y."/>
            <person name="Martin F.M."/>
            <person name="Grigoriev I.V."/>
            <person name="Hibbett D.S."/>
        </authorList>
    </citation>
    <scope>NUCLEOTIDE SEQUENCE [LARGE SCALE GENOMIC DNA]</scope>
    <source>
        <strain evidence="1 2">HHB12029</strain>
    </source>
</reference>
<protein>
    <submittedName>
        <fullName evidence="1">Uncharacterized protein</fullName>
    </submittedName>
</protein>
<dbReference type="InParanoid" id="A0A166MNT5"/>
<dbReference type="AlphaFoldDB" id="A0A166MNT5"/>
<dbReference type="Proteomes" id="UP000077266">
    <property type="component" value="Unassembled WGS sequence"/>
</dbReference>
<name>A0A166MNT5_EXIGL</name>
<keyword evidence="2" id="KW-1185">Reference proteome</keyword>
<proteinExistence type="predicted"/>
<accession>A0A166MNT5</accession>
<dbReference type="EMBL" id="KV427027">
    <property type="protein sequence ID" value="KZV78235.1"/>
    <property type="molecule type" value="Genomic_DNA"/>
</dbReference>